<dbReference type="GO" id="GO:0016740">
    <property type="term" value="F:transferase activity"/>
    <property type="evidence" value="ECO:0007669"/>
    <property type="project" value="UniProtKB-KW"/>
</dbReference>
<feature type="domain" description="Glycosyltransferase 2-like" evidence="1">
    <location>
        <begin position="3"/>
        <end position="96"/>
    </location>
</feature>
<evidence type="ECO:0000259" key="1">
    <source>
        <dbReference type="Pfam" id="PF00535"/>
    </source>
</evidence>
<accession>S3JF90</accession>
<evidence type="ECO:0000313" key="3">
    <source>
        <dbReference type="Proteomes" id="UP000014617"/>
    </source>
</evidence>
<evidence type="ECO:0000313" key="2">
    <source>
        <dbReference type="EMBL" id="EPF24403.1"/>
    </source>
</evidence>
<dbReference type="SUPFAM" id="SSF53448">
    <property type="entry name" value="Nucleotide-diphospho-sugar transferases"/>
    <property type="match status" value="1"/>
</dbReference>
<reference evidence="2 3" key="1">
    <citation type="journal article" date="2013" name="Genome Announc.">
        <title>Draft Genome Sequence of the Brazilian Toxic Bloom-Forming Cyanobacterium Microcystis aeruginosa Strain SPC777.</title>
        <authorList>
            <person name="Fiore M.F."/>
            <person name="Alvarenga D.O."/>
            <person name="Varani A.M."/>
            <person name="Hoff-Risseti C."/>
            <person name="Crespim E."/>
            <person name="Ramos R.T."/>
            <person name="Silva A."/>
            <person name="Schaker P.D."/>
            <person name="Heck K."/>
            <person name="Rigonato J."/>
            <person name="Schneider M.P."/>
        </authorList>
    </citation>
    <scope>NUCLEOTIDE SEQUENCE [LARGE SCALE GENOMIC DNA]</scope>
    <source>
        <strain evidence="3">SPC 777</strain>
    </source>
</reference>
<protein>
    <submittedName>
        <fullName evidence="2">Glycosyl transferase family 2</fullName>
    </submittedName>
</protein>
<gene>
    <name evidence="2" type="ORF">MAESPC_00589</name>
</gene>
<dbReference type="AlphaFoldDB" id="S3JF90"/>
<name>S3JF90_MICAE</name>
<dbReference type="Gene3D" id="3.90.550.10">
    <property type="entry name" value="Spore Coat Polysaccharide Biosynthesis Protein SpsA, Chain A"/>
    <property type="match status" value="1"/>
</dbReference>
<dbReference type="Proteomes" id="UP000014617">
    <property type="component" value="Unassembled WGS sequence"/>
</dbReference>
<dbReference type="Pfam" id="PF00535">
    <property type="entry name" value="Glycos_transf_2"/>
    <property type="match status" value="1"/>
</dbReference>
<keyword evidence="2" id="KW-0808">Transferase</keyword>
<dbReference type="InterPro" id="IPR001173">
    <property type="entry name" value="Glyco_trans_2-like"/>
</dbReference>
<proteinExistence type="predicted"/>
<dbReference type="PATRIC" id="fig|482300.6.peg.673"/>
<dbReference type="InterPro" id="IPR029044">
    <property type="entry name" value="Nucleotide-diphossugar_trans"/>
</dbReference>
<organism evidence="2 3">
    <name type="scientific">Microcystis aeruginosa SPC777</name>
    <dbReference type="NCBI Taxonomy" id="482300"/>
    <lineage>
        <taxon>Bacteria</taxon>
        <taxon>Bacillati</taxon>
        <taxon>Cyanobacteriota</taxon>
        <taxon>Cyanophyceae</taxon>
        <taxon>Oscillatoriophycideae</taxon>
        <taxon>Chroococcales</taxon>
        <taxon>Microcystaceae</taxon>
        <taxon>Microcystis</taxon>
    </lineage>
</organism>
<comment type="caution">
    <text evidence="2">The sequence shown here is derived from an EMBL/GenBank/DDBJ whole genome shotgun (WGS) entry which is preliminary data.</text>
</comment>
<sequence>MYRAINTGLQECDTEWLGYVNSDDWLYPDSVNRLTTFGKHTKADIVYGSCDYTDGSGRFVYSMSAARAEQLLSLFRIGIFGFAQTAAIFRNRVYQKLKGFKEDYSLSSDADFYLRALLSNLKFSRFSGKSISCFRIHENQLTHKKREAMEAEKQQIYSPIQPAQLQDWMVFTQWRLNNLPHYIMRFLRQSLLSGKITITKSMDVKC</sequence>
<dbReference type="EMBL" id="ASZQ01000082">
    <property type="protein sequence ID" value="EPF24403.1"/>
    <property type="molecule type" value="Genomic_DNA"/>
</dbReference>
<dbReference type="OrthoDB" id="5291101at2"/>